<dbReference type="EMBL" id="MSAG01000029">
    <property type="protein sequence ID" value="PUX19360.1"/>
    <property type="molecule type" value="Genomic_DNA"/>
</dbReference>
<dbReference type="InterPro" id="IPR007534">
    <property type="entry name" value="LuxE"/>
</dbReference>
<reference evidence="2" key="1">
    <citation type="submission" date="2016-12" db="EMBL/GenBank/DDBJ databases">
        <title>Analysis of the Molecular Diversity Among Cronobacter Species Isolated from Filth Flies Using a Pan Genomic DNA Microarray.</title>
        <authorList>
            <person name="Pava-Ripoll M."/>
            <person name="Tall B."/>
            <person name="Farber J."/>
            <person name="Fanning S."/>
            <person name="Lehner A."/>
            <person name="Stephan R."/>
            <person name="Pagotto F."/>
            <person name="Iverson C."/>
            <person name="Ziobro G."/>
            <person name="Miller A."/>
            <person name="Pearson R."/>
            <person name="Yan Q."/>
            <person name="Kim M."/>
            <person name="Jeong S."/>
            <person name="Park J."/>
            <person name="Jun S."/>
            <person name="Choi H."/>
            <person name="Chung T."/>
            <person name="Yoo Y."/>
            <person name="Park E."/>
            <person name="Hwang S."/>
            <person name="Lee B."/>
            <person name="Sathyamoorthy V."/>
            <person name="Carter L."/>
            <person name="Mammel M."/>
            <person name="Jackson S."/>
            <person name="Kothary M."/>
            <person name="Patel I."/>
            <person name="Grim C."/>
            <person name="Gopinath G."/>
            <person name="Gangiredla J."/>
            <person name="Chase H."/>
        </authorList>
    </citation>
    <scope>NUCLEOTIDE SEQUENCE [LARGE SCALE GENOMIC DNA]</scope>
    <source>
        <strain evidence="2">MOD1-Sh41s</strain>
    </source>
</reference>
<dbReference type="GO" id="GO:0047474">
    <property type="term" value="F:long-chain fatty acid--protein ligase activity"/>
    <property type="evidence" value="ECO:0007669"/>
    <property type="project" value="InterPro"/>
</dbReference>
<protein>
    <submittedName>
        <fullName evidence="2">Acyl-protein synthetase</fullName>
    </submittedName>
</protein>
<dbReference type="SUPFAM" id="SSF56801">
    <property type="entry name" value="Acetyl-CoA synthetase-like"/>
    <property type="match status" value="1"/>
</dbReference>
<dbReference type="Pfam" id="PF04443">
    <property type="entry name" value="LuxE"/>
    <property type="match status" value="1"/>
</dbReference>
<accession>A0A2T7B1V9</accession>
<dbReference type="OrthoDB" id="3597198at2"/>
<dbReference type="PANTHER" id="PTHR36932:SF1">
    <property type="entry name" value="CAPSULAR POLYSACCHARIDE BIOSYNTHESIS PROTEIN"/>
    <property type="match status" value="1"/>
</dbReference>
<organism evidence="2">
    <name type="scientific">Cronobacter turicensis</name>
    <dbReference type="NCBI Taxonomy" id="413502"/>
    <lineage>
        <taxon>Bacteria</taxon>
        <taxon>Pseudomonadati</taxon>
        <taxon>Pseudomonadota</taxon>
        <taxon>Gammaproteobacteria</taxon>
        <taxon>Enterobacterales</taxon>
        <taxon>Enterobacteriaceae</taxon>
        <taxon>Cronobacter</taxon>
    </lineage>
</organism>
<dbReference type="InterPro" id="IPR053158">
    <property type="entry name" value="CapK_Type1_Caps_Biosynth"/>
</dbReference>
<dbReference type="InterPro" id="IPR042099">
    <property type="entry name" value="ANL_N_sf"/>
</dbReference>
<dbReference type="AlphaFoldDB" id="A0A2T7B1V9"/>
<sequence length="360" mass="39930">MLDYAQWLQQPPYSLARDEKRALMTQRLQWLTDHHRAHCAPYRAMLDGLGVDVAALKAPEDVPFLPVSLFKTLTLASIPPDEAVKVMTSSGTTGQAVSRIYLDKQTAANQQKTLVKIVSAFTGAGRLPMLIIDAPSVLKDRTMFSARGAGILGFSIFGADRAFALDDEMNLDIDGITAFLAKHAGKPVLLFGFTFMIWQHFWRALSQRGQRLDLSQGILIHGGGWKKLISEAVSPQEFARRLHEVCGLTRIYDYYGMVEQTGCIYMQCEQGHLHASIFSDVIIRDPHDFSVCPPGRAGIVQVLSLIPESYPGHSLLTEDEGVLLGEDDCPCGRHGKYFRINGRLQQAEIRGCSDTYAAQF</sequence>
<dbReference type="GO" id="GO:0008218">
    <property type="term" value="P:bioluminescence"/>
    <property type="evidence" value="ECO:0007669"/>
    <property type="project" value="InterPro"/>
</dbReference>
<feature type="domain" description="Acyl-protein synthetase LuxE" evidence="1">
    <location>
        <begin position="9"/>
        <end position="358"/>
    </location>
</feature>
<proteinExistence type="predicted"/>
<gene>
    <name evidence="2" type="ORF">BS411_16870</name>
</gene>
<evidence type="ECO:0000313" key="2">
    <source>
        <dbReference type="EMBL" id="PUX19360.1"/>
    </source>
</evidence>
<comment type="caution">
    <text evidence="2">The sequence shown here is derived from an EMBL/GenBank/DDBJ whole genome shotgun (WGS) entry which is preliminary data.</text>
</comment>
<name>A0A2T7B1V9_9ENTR</name>
<dbReference type="PANTHER" id="PTHR36932">
    <property type="entry name" value="CAPSULAR POLYSACCHARIDE BIOSYNTHESIS PROTEIN"/>
    <property type="match status" value="1"/>
</dbReference>
<dbReference type="Gene3D" id="3.40.50.12780">
    <property type="entry name" value="N-terminal domain of ligase-like"/>
    <property type="match status" value="1"/>
</dbReference>
<evidence type="ECO:0000259" key="1">
    <source>
        <dbReference type="Pfam" id="PF04443"/>
    </source>
</evidence>
<dbReference type="RefSeq" id="WP_075199197.1">
    <property type="nucleotide sequence ID" value="NZ_CP187984.1"/>
</dbReference>